<dbReference type="InterPro" id="IPR027417">
    <property type="entry name" value="P-loop_NTPase"/>
</dbReference>
<dbReference type="InterPro" id="IPR000792">
    <property type="entry name" value="Tscrpt_reg_LuxR_C"/>
</dbReference>
<evidence type="ECO:0000313" key="5">
    <source>
        <dbReference type="Proteomes" id="UP001055336"/>
    </source>
</evidence>
<dbReference type="PANTHER" id="PTHR16305:SF35">
    <property type="entry name" value="TRANSCRIPTIONAL ACTIVATOR DOMAIN"/>
    <property type="match status" value="1"/>
</dbReference>
<dbReference type="Pfam" id="PF13191">
    <property type="entry name" value="AAA_16"/>
    <property type="match status" value="1"/>
</dbReference>
<dbReference type="PRINTS" id="PR00038">
    <property type="entry name" value="HTHLUXR"/>
</dbReference>
<dbReference type="Proteomes" id="UP001055336">
    <property type="component" value="Chromosome"/>
</dbReference>
<dbReference type="PROSITE" id="PS50043">
    <property type="entry name" value="HTH_LUXR_2"/>
    <property type="match status" value="1"/>
</dbReference>
<gene>
    <name evidence="4" type="ORF">MKK62_16320</name>
</gene>
<dbReference type="SUPFAM" id="SSF48452">
    <property type="entry name" value="TPR-like"/>
    <property type="match status" value="2"/>
</dbReference>
<dbReference type="Gene3D" id="1.10.10.10">
    <property type="entry name" value="Winged helix-like DNA-binding domain superfamily/Winged helix DNA-binding domain"/>
    <property type="match status" value="1"/>
</dbReference>
<dbReference type="Gene3D" id="1.25.40.10">
    <property type="entry name" value="Tetratricopeptide repeat domain"/>
    <property type="match status" value="1"/>
</dbReference>
<keyword evidence="1" id="KW-0547">Nucleotide-binding</keyword>
<dbReference type="InterPro" id="IPR041664">
    <property type="entry name" value="AAA_16"/>
</dbReference>
<evidence type="ECO:0000256" key="1">
    <source>
        <dbReference type="ARBA" id="ARBA00022741"/>
    </source>
</evidence>
<dbReference type="SMART" id="SM00421">
    <property type="entry name" value="HTH_LUXR"/>
    <property type="match status" value="1"/>
</dbReference>
<dbReference type="PROSITE" id="PS00622">
    <property type="entry name" value="HTH_LUXR_1"/>
    <property type="match status" value="1"/>
</dbReference>
<evidence type="ECO:0000256" key="2">
    <source>
        <dbReference type="ARBA" id="ARBA00022840"/>
    </source>
</evidence>
<keyword evidence="2" id="KW-0067">ATP-binding</keyword>
<dbReference type="CDD" id="cd06170">
    <property type="entry name" value="LuxR_C_like"/>
    <property type="match status" value="1"/>
</dbReference>
<dbReference type="SUPFAM" id="SSF52540">
    <property type="entry name" value="P-loop containing nucleoside triphosphate hydrolases"/>
    <property type="match status" value="1"/>
</dbReference>
<sequence>MAVRAAIRRADELSVTAFLGDLLDAPVAMVIEGEAGIGKTTLWLDALERARELGFTVLTARSAEAESVLAYAGLADLLADIDDSILADLPAPQQQSLDAALLRGSASSASSDARAVGAAFVGVLERLVTWSQRPVLVAIDDLQWIDVSSADAVSFAARRLPRGVGLLAITRSNTVAAHVQLAHPDAVRRIKLRPLSVGELHQVLTVRLGTSFSRPTLLRIHQIAGGNPFYGLELAREIDPRIGSDSLQLPSSLADLVGSRIARIGRDALDVLLATASVPAPTVRLLAQATDKTPERVLEVLSEAETHSVVVIDGNRVSFTHPLLAHGVYSESSPRRQRAIHRKLAELVAEPELRARHLALSDTTGEPETITALDAAAEIANARGAPAAAAELLDLAINLGATDPARRILCATHHFAAGGTGRARLMLEDVVADLPVGSLRAEALYQLALVRLHEDGFADAAELLESGLPEPGTDDLLRVRMLIMLAYALFNAAQPGHALDRVSQAVTEAEKVAVPILLSSALGMHETLGFLAGRGFDQATIRRAVELEDPNAPIPVPFRPSVQVALLRGWTGEFEHARNVLAAAGTRCVALGQEHELVFVAFSQAMMDLWRGDLHSVAIAGDETVERASQLGGDFPMFIGLTIRGAAAAYGGRVTEAANDLDEAIAAAKRCGSMRMGEWASTLRGFVENSLGNHQAALDILEPMLVMTRMLPEATEIIAAAYLPEAAEALIGVGRIDDAEPLIDTLEANGRRLDRAWMLATALRCRAMLWAARGDLDAAITAAEQAMTEHKRLPMPFEMARTQLLLGQIQRRQRRRENGTATLRDALTTFEQLGTELWAERARTELARGIGSRQRGEGLTTSERRIAELAVSGMTNRDIAAALFISPKTVEVNLSRVYRKLKIRSRMELQRAWNSGRADQ</sequence>
<dbReference type="Pfam" id="PF00196">
    <property type="entry name" value="GerE"/>
    <property type="match status" value="1"/>
</dbReference>
<evidence type="ECO:0000313" key="4">
    <source>
        <dbReference type="EMBL" id="UMB68030.1"/>
    </source>
</evidence>
<keyword evidence="5" id="KW-1185">Reference proteome</keyword>
<accession>A0ABY3VIQ4</accession>
<evidence type="ECO:0000259" key="3">
    <source>
        <dbReference type="PROSITE" id="PS50043"/>
    </source>
</evidence>
<reference evidence="4" key="1">
    <citation type="submission" date="2022-08" db="EMBL/GenBank/DDBJ databases">
        <title>Whole genome sequencing of non-tuberculosis mycobacteria type-strains.</title>
        <authorList>
            <person name="Igarashi Y."/>
            <person name="Osugi A."/>
            <person name="Mitarai S."/>
        </authorList>
    </citation>
    <scope>NUCLEOTIDE SEQUENCE</scope>
    <source>
        <strain evidence="4">DSM 45127</strain>
    </source>
</reference>
<dbReference type="InterPro" id="IPR016032">
    <property type="entry name" value="Sig_transdc_resp-reg_C-effctor"/>
</dbReference>
<proteinExistence type="predicted"/>
<dbReference type="RefSeq" id="WP_240258493.1">
    <property type="nucleotide sequence ID" value="NZ_CP092488.2"/>
</dbReference>
<protein>
    <submittedName>
        <fullName evidence="4">LuxR C-terminal-related transcriptional regulator</fullName>
    </submittedName>
</protein>
<dbReference type="SUPFAM" id="SSF46894">
    <property type="entry name" value="C-terminal effector domain of the bipartite response regulators"/>
    <property type="match status" value="1"/>
</dbReference>
<dbReference type="PANTHER" id="PTHR16305">
    <property type="entry name" value="TESTICULAR SOLUBLE ADENYLYL CYCLASE"/>
    <property type="match status" value="1"/>
</dbReference>
<organism evidence="4 5">
    <name type="scientific">Mycobacterium paraterrae</name>
    <dbReference type="NCBI Taxonomy" id="577492"/>
    <lineage>
        <taxon>Bacteria</taxon>
        <taxon>Bacillati</taxon>
        <taxon>Actinomycetota</taxon>
        <taxon>Actinomycetes</taxon>
        <taxon>Mycobacteriales</taxon>
        <taxon>Mycobacteriaceae</taxon>
        <taxon>Mycobacterium</taxon>
    </lineage>
</organism>
<name>A0ABY3VIQ4_9MYCO</name>
<dbReference type="EMBL" id="CP092488">
    <property type="protein sequence ID" value="UMB68030.1"/>
    <property type="molecule type" value="Genomic_DNA"/>
</dbReference>
<dbReference type="InterPro" id="IPR011990">
    <property type="entry name" value="TPR-like_helical_dom_sf"/>
</dbReference>
<dbReference type="InterPro" id="IPR036388">
    <property type="entry name" value="WH-like_DNA-bd_sf"/>
</dbReference>
<feature type="domain" description="HTH luxR-type" evidence="3">
    <location>
        <begin position="852"/>
        <end position="916"/>
    </location>
</feature>